<feature type="domain" description="Nitroreductase" evidence="2">
    <location>
        <begin position="2"/>
        <end position="66"/>
    </location>
</feature>
<dbReference type="SUPFAM" id="SSF55469">
    <property type="entry name" value="FMN-dependent nitroreductase-like"/>
    <property type="match status" value="1"/>
</dbReference>
<dbReference type="EMBL" id="UINC01120563">
    <property type="protein sequence ID" value="SVC95125.1"/>
    <property type="molecule type" value="Genomic_DNA"/>
</dbReference>
<reference evidence="3" key="1">
    <citation type="submission" date="2018-05" db="EMBL/GenBank/DDBJ databases">
        <authorList>
            <person name="Lanie J.A."/>
            <person name="Ng W.-L."/>
            <person name="Kazmierczak K.M."/>
            <person name="Andrzejewski T.M."/>
            <person name="Davidsen T.M."/>
            <person name="Wayne K.J."/>
            <person name="Tettelin H."/>
            <person name="Glass J.I."/>
            <person name="Rusch D."/>
            <person name="Podicherti R."/>
            <person name="Tsui H.-C.T."/>
            <person name="Winkler M.E."/>
        </authorList>
    </citation>
    <scope>NUCLEOTIDE SEQUENCE</scope>
</reference>
<dbReference type="InterPro" id="IPR052530">
    <property type="entry name" value="NAD(P)H_nitroreductase"/>
</dbReference>
<dbReference type="AlphaFoldDB" id="A0A382RD59"/>
<organism evidence="3">
    <name type="scientific">marine metagenome</name>
    <dbReference type="NCBI Taxonomy" id="408172"/>
    <lineage>
        <taxon>unclassified sequences</taxon>
        <taxon>metagenomes</taxon>
        <taxon>ecological metagenomes</taxon>
    </lineage>
</organism>
<feature type="compositionally biased region" description="Polar residues" evidence="1">
    <location>
        <begin position="44"/>
        <end position="53"/>
    </location>
</feature>
<evidence type="ECO:0000259" key="2">
    <source>
        <dbReference type="Pfam" id="PF00881"/>
    </source>
</evidence>
<sequence>MDDILKAGLRAPDHALLRPWKILVVDGESRKRLGALFAEAKLTSDPNQTSQQLEKLKSKPLRAPAIL</sequence>
<feature type="region of interest" description="Disordered" evidence="1">
    <location>
        <begin position="44"/>
        <end position="67"/>
    </location>
</feature>
<dbReference type="Gene3D" id="3.40.109.10">
    <property type="entry name" value="NADH Oxidase"/>
    <property type="match status" value="1"/>
</dbReference>
<evidence type="ECO:0000313" key="3">
    <source>
        <dbReference type="EMBL" id="SVC95125.1"/>
    </source>
</evidence>
<dbReference type="InterPro" id="IPR029479">
    <property type="entry name" value="Nitroreductase"/>
</dbReference>
<dbReference type="GO" id="GO:0016491">
    <property type="term" value="F:oxidoreductase activity"/>
    <property type="evidence" value="ECO:0007669"/>
    <property type="project" value="InterPro"/>
</dbReference>
<dbReference type="PANTHER" id="PTHR43821">
    <property type="entry name" value="NAD(P)H NITROREDUCTASE YDJA-RELATED"/>
    <property type="match status" value="1"/>
</dbReference>
<proteinExistence type="predicted"/>
<accession>A0A382RD59</accession>
<dbReference type="InterPro" id="IPR000415">
    <property type="entry name" value="Nitroreductase-like"/>
</dbReference>
<protein>
    <recommendedName>
        <fullName evidence="2">Nitroreductase domain-containing protein</fullName>
    </recommendedName>
</protein>
<dbReference type="Pfam" id="PF00881">
    <property type="entry name" value="Nitroreductase"/>
    <property type="match status" value="1"/>
</dbReference>
<evidence type="ECO:0000256" key="1">
    <source>
        <dbReference type="SAM" id="MobiDB-lite"/>
    </source>
</evidence>
<feature type="non-terminal residue" evidence="3">
    <location>
        <position position="67"/>
    </location>
</feature>
<dbReference type="PANTHER" id="PTHR43821:SF1">
    <property type="entry name" value="NAD(P)H NITROREDUCTASE YDJA-RELATED"/>
    <property type="match status" value="1"/>
</dbReference>
<gene>
    <name evidence="3" type="ORF">METZ01_LOCUS347979</name>
</gene>
<name>A0A382RD59_9ZZZZ</name>